<evidence type="ECO:0000313" key="3">
    <source>
        <dbReference type="Proteomes" id="UP000256485"/>
    </source>
</evidence>
<gene>
    <name evidence="2" type="ORF">DFJ64_0702</name>
</gene>
<name>A0A3D9V1S3_THECX</name>
<feature type="transmembrane region" description="Helical" evidence="1">
    <location>
        <begin position="137"/>
        <end position="158"/>
    </location>
</feature>
<evidence type="ECO:0000256" key="1">
    <source>
        <dbReference type="SAM" id="Phobius"/>
    </source>
</evidence>
<dbReference type="EMBL" id="QTUC01000001">
    <property type="protein sequence ID" value="REF35326.1"/>
    <property type="molecule type" value="Genomic_DNA"/>
</dbReference>
<accession>A0A3D9V1S3</accession>
<comment type="caution">
    <text evidence="2">The sequence shown here is derived from an EMBL/GenBank/DDBJ whole genome shotgun (WGS) entry which is preliminary data.</text>
</comment>
<protein>
    <submittedName>
        <fullName evidence="2">Uncharacterized protein</fullName>
    </submittedName>
</protein>
<feature type="transmembrane region" description="Helical" evidence="1">
    <location>
        <begin position="20"/>
        <end position="39"/>
    </location>
</feature>
<dbReference type="AlphaFoldDB" id="A0A3D9V1S3"/>
<keyword evidence="1" id="KW-0812">Transmembrane</keyword>
<organism evidence="2 3">
    <name type="scientific">Thermasporomyces composti</name>
    <dbReference type="NCBI Taxonomy" id="696763"/>
    <lineage>
        <taxon>Bacteria</taxon>
        <taxon>Bacillati</taxon>
        <taxon>Actinomycetota</taxon>
        <taxon>Actinomycetes</taxon>
        <taxon>Propionibacteriales</taxon>
        <taxon>Nocardioidaceae</taxon>
        <taxon>Thermasporomyces</taxon>
    </lineage>
</organism>
<feature type="transmembrane region" description="Helical" evidence="1">
    <location>
        <begin position="106"/>
        <end position="125"/>
    </location>
</feature>
<feature type="transmembrane region" description="Helical" evidence="1">
    <location>
        <begin position="236"/>
        <end position="254"/>
    </location>
</feature>
<dbReference type="Proteomes" id="UP000256485">
    <property type="component" value="Unassembled WGS sequence"/>
</dbReference>
<feature type="transmembrane region" description="Helical" evidence="1">
    <location>
        <begin position="45"/>
        <end position="65"/>
    </location>
</feature>
<keyword evidence="3" id="KW-1185">Reference proteome</keyword>
<reference evidence="2 3" key="1">
    <citation type="submission" date="2018-08" db="EMBL/GenBank/DDBJ databases">
        <title>Sequencing the genomes of 1000 actinobacteria strains.</title>
        <authorList>
            <person name="Klenk H.-P."/>
        </authorList>
    </citation>
    <scope>NUCLEOTIDE SEQUENCE [LARGE SCALE GENOMIC DNA]</scope>
    <source>
        <strain evidence="2 3">DSM 22891</strain>
    </source>
</reference>
<keyword evidence="1" id="KW-1133">Transmembrane helix</keyword>
<proteinExistence type="predicted"/>
<keyword evidence="1" id="KW-0472">Membrane</keyword>
<sequence>MKYVPRPTSWIQGYRQGKRLVPALVVIYAILLSGIVTSYRDQNYYSSLLFALIAGVFTFWGLLVYSATRLCWQRGSSTVHLSRLRGGELAATIGNRRLFVILESLAYAYLGVTLVSFPFVMAMIPSSGTRTDARLRLLALAMPVFGVVALCWASGWLIRRRGELSVGLSPEGLYHWSRFGCCFYAWEQIRNVLPVALAYPTLDLVVVDPKKRQSKPEENFLAAWPIFRRYSRRIGLQYLNVNPCVVYLAIVFYLRHPELRHELASSDGVRRIQKLEFAEVLDELEATGTLRVASERS</sequence>
<evidence type="ECO:0000313" key="2">
    <source>
        <dbReference type="EMBL" id="REF35326.1"/>
    </source>
</evidence>